<evidence type="ECO:0000259" key="1">
    <source>
        <dbReference type="SMART" id="SM00645"/>
    </source>
</evidence>
<evidence type="ECO:0000313" key="3">
    <source>
        <dbReference type="Proteomes" id="UP000318416"/>
    </source>
</evidence>
<protein>
    <submittedName>
        <fullName evidence="2">Papain like protease</fullName>
    </submittedName>
</protein>
<dbReference type="InterPro" id="IPR000668">
    <property type="entry name" value="Peptidase_C1A_C"/>
</dbReference>
<dbReference type="SMART" id="SM00645">
    <property type="entry name" value="Pept_C1"/>
    <property type="match status" value="1"/>
</dbReference>
<proteinExistence type="predicted"/>
<dbReference type="InterPro" id="IPR038765">
    <property type="entry name" value="Papain-like_cys_pep_sf"/>
</dbReference>
<name>A0A561ELD7_9ACTN</name>
<dbReference type="Proteomes" id="UP000318416">
    <property type="component" value="Unassembled WGS sequence"/>
</dbReference>
<dbReference type="GO" id="GO:0006508">
    <property type="term" value="P:proteolysis"/>
    <property type="evidence" value="ECO:0007669"/>
    <property type="project" value="UniProtKB-KW"/>
</dbReference>
<dbReference type="EMBL" id="VIVR01000001">
    <property type="protein sequence ID" value="TWE16435.1"/>
    <property type="molecule type" value="Genomic_DNA"/>
</dbReference>
<gene>
    <name evidence="2" type="ORF">FB465_1417</name>
</gene>
<accession>A0A561ELD7</accession>
<dbReference type="GO" id="GO:0008234">
    <property type="term" value="F:cysteine-type peptidase activity"/>
    <property type="evidence" value="ECO:0007669"/>
    <property type="project" value="InterPro"/>
</dbReference>
<dbReference type="RefSeq" id="WP_145788554.1">
    <property type="nucleotide sequence ID" value="NZ_BAAABR010000002.1"/>
</dbReference>
<dbReference type="SUPFAM" id="SSF54001">
    <property type="entry name" value="Cysteine proteinases"/>
    <property type="match status" value="1"/>
</dbReference>
<evidence type="ECO:0000313" key="2">
    <source>
        <dbReference type="EMBL" id="TWE16435.1"/>
    </source>
</evidence>
<sequence>MTYSDSAAQNHRILNCVPSRDTDRDWQPRHAVEAGLLAEAPAAAPSHVDLREPWWHIGNQESTGSCVGWATADSVLRWCFVKAHRLRQDDPLSVRYVWMASKETDQFISQPTTFVEEAGTSLKAALDVARKFGVVRDAELPFKPPPLLFPGSTAGFYARAAQRRVAAYFNLGRNLDEWRRWLASGSGPILVRLDVDRTWDDARDTDGNLDVYKQETVRGGHAVALVGYTADRRFIVRNSWGTDWGRDGYGFASEGYAQQAFTEAYGVSV</sequence>
<dbReference type="CDD" id="cd02619">
    <property type="entry name" value="Peptidase_C1"/>
    <property type="match status" value="1"/>
</dbReference>
<dbReference type="Pfam" id="PF00112">
    <property type="entry name" value="Peptidase_C1"/>
    <property type="match status" value="1"/>
</dbReference>
<dbReference type="AlphaFoldDB" id="A0A561ELD7"/>
<keyword evidence="3" id="KW-1185">Reference proteome</keyword>
<feature type="domain" description="Peptidase C1A papain C-terminal" evidence="1">
    <location>
        <begin position="44"/>
        <end position="259"/>
    </location>
</feature>
<keyword evidence="2" id="KW-0645">Protease</keyword>
<organism evidence="2 3">
    <name type="scientific">Kitasatospora atroaurantiaca</name>
    <dbReference type="NCBI Taxonomy" id="285545"/>
    <lineage>
        <taxon>Bacteria</taxon>
        <taxon>Bacillati</taxon>
        <taxon>Actinomycetota</taxon>
        <taxon>Actinomycetes</taxon>
        <taxon>Kitasatosporales</taxon>
        <taxon>Streptomycetaceae</taxon>
        <taxon>Kitasatospora</taxon>
    </lineage>
</organism>
<dbReference type="OrthoDB" id="5289073at2"/>
<dbReference type="Gene3D" id="3.90.70.10">
    <property type="entry name" value="Cysteine proteinases"/>
    <property type="match status" value="1"/>
</dbReference>
<reference evidence="2 3" key="1">
    <citation type="submission" date="2019-06" db="EMBL/GenBank/DDBJ databases">
        <title>Sequencing the genomes of 1000 actinobacteria strains.</title>
        <authorList>
            <person name="Klenk H.-P."/>
        </authorList>
    </citation>
    <scope>NUCLEOTIDE SEQUENCE [LARGE SCALE GENOMIC DNA]</scope>
    <source>
        <strain evidence="2 3">DSM 41649</strain>
    </source>
</reference>
<keyword evidence="2" id="KW-0378">Hydrolase</keyword>
<comment type="caution">
    <text evidence="2">The sequence shown here is derived from an EMBL/GenBank/DDBJ whole genome shotgun (WGS) entry which is preliminary data.</text>
</comment>